<name>A0A0J9C6D1_9FIRM</name>
<dbReference type="GO" id="GO:0005524">
    <property type="term" value="F:ATP binding"/>
    <property type="evidence" value="ECO:0007669"/>
    <property type="project" value="InterPro"/>
</dbReference>
<dbReference type="GeneID" id="93162085"/>
<evidence type="ECO:0000313" key="3">
    <source>
        <dbReference type="Proteomes" id="UP000037392"/>
    </source>
</evidence>
<evidence type="ECO:0000313" key="2">
    <source>
        <dbReference type="EMBL" id="KMW19966.1"/>
    </source>
</evidence>
<dbReference type="AlphaFoldDB" id="A0A0J9C6D1"/>
<dbReference type="RefSeq" id="WP_048929762.1">
    <property type="nucleotide sequence ID" value="NZ_KQ235877.1"/>
</dbReference>
<proteinExistence type="predicted"/>
<evidence type="ECO:0000259" key="1">
    <source>
        <dbReference type="Pfam" id="PF01326"/>
    </source>
</evidence>
<protein>
    <recommendedName>
        <fullName evidence="1">Pyruvate phosphate dikinase AMP/ATP-binding domain-containing protein</fullName>
    </recommendedName>
</protein>
<accession>A0A0J9C6D1</accession>
<dbReference type="SUPFAM" id="SSF56059">
    <property type="entry name" value="Glutathione synthetase ATP-binding domain-like"/>
    <property type="match status" value="1"/>
</dbReference>
<dbReference type="EMBL" id="ADLK01000019">
    <property type="protein sequence ID" value="KMW19966.1"/>
    <property type="molecule type" value="Genomic_DNA"/>
</dbReference>
<dbReference type="Proteomes" id="UP000037392">
    <property type="component" value="Unassembled WGS sequence"/>
</dbReference>
<dbReference type="PATRIC" id="fig|742734.4.peg.2124"/>
<dbReference type="OrthoDB" id="9812167at2"/>
<dbReference type="InterPro" id="IPR013815">
    <property type="entry name" value="ATP_grasp_subdomain_1"/>
</dbReference>
<dbReference type="GO" id="GO:0016301">
    <property type="term" value="F:kinase activity"/>
    <property type="evidence" value="ECO:0007669"/>
    <property type="project" value="InterPro"/>
</dbReference>
<sequence>MADYPQILIKENLTREERKCICNQIMTTESHMEQLILKHFTDDDFRHVWDRKIGGGVIGGKACGLLVARKLIELMMADYAAYVEPHDSFFIGTDVFYRYLVLNRCSELKARHRLEKDDFKETDELTNRLQNGRLPDDILKELGEMLDHYGSTPIIVRSSSIMEDGYGNAFSGKYESVFCMNQGTKEDRLEELECAVRRVYASVMNEQAIEYRRKRHLLDVDEQMALLIQPVAGQAYGDFYLPVAAGMGCSYNPYKWMEQLNPEAGMLRMVMGLGTRAVERTPGDYPRLICLDRAQANLRTTMAERHKFSQRQVDVLDFTAGQLCTKPLEQIIELLPKWQGKMVLSHDTEAEDMLAQRHIYRKVYFADCQGLVDNLDFIHMMRDLMKMLEIAYERPVDVEFAITSPEEGIWRLNLLQCRPLQAALSEQVHIPEGVDHQLLFDVRRTSMRRSKEETMDYIVWVDPQKYYEYPYAKKPDVARLISRINQHFEDTDKKLMLLVPGRIGTSSPELGVPVVYSEISQFNAICEVAYDKAGYHPDLSYGSHMFQDMVEADVYYGAINDNSKTRLYQPGLLARCPEILKELWPQEEELADIVKLYDVSGSRATLTLDSKEGRAVCRIRGAAGCND</sequence>
<gene>
    <name evidence="2" type="ORF">HMPREF9470_01981</name>
</gene>
<reference evidence="2 3" key="1">
    <citation type="submission" date="2011-04" db="EMBL/GenBank/DDBJ databases">
        <title>The Genome Sequence of Clostridium citroniae WAL-19142.</title>
        <authorList>
            <consortium name="The Broad Institute Genome Sequencing Platform"/>
            <person name="Earl A."/>
            <person name="Ward D."/>
            <person name="Feldgarden M."/>
            <person name="Gevers D."/>
            <person name="Warren Y.A."/>
            <person name="Tyrrell K.L."/>
            <person name="Citron D.M."/>
            <person name="Goldstein E.J."/>
            <person name="Daigneault M."/>
            <person name="Allen-Vercoe E."/>
            <person name="Young S.K."/>
            <person name="Zeng Q."/>
            <person name="Gargeya S."/>
            <person name="Fitzgerald M."/>
            <person name="Haas B."/>
            <person name="Abouelleil A."/>
            <person name="Alvarado L."/>
            <person name="Arachchi H.M."/>
            <person name="Berlin A."/>
            <person name="Brown A."/>
            <person name="Chapman S.B."/>
            <person name="Chen Z."/>
            <person name="Dunbar C."/>
            <person name="Freedman E."/>
            <person name="Gearin G."/>
            <person name="Gellesch M."/>
            <person name="Goldberg J."/>
            <person name="Griggs A."/>
            <person name="Gujja S."/>
            <person name="Heilman E.R."/>
            <person name="Heiman D."/>
            <person name="Howarth C."/>
            <person name="Larson L."/>
            <person name="Lui A."/>
            <person name="MacDonald P.J."/>
            <person name="Mehta T."/>
            <person name="Montmayeur A."/>
            <person name="Murphy C."/>
            <person name="Neiman D."/>
            <person name="Pearson M."/>
            <person name="Priest M."/>
            <person name="Roberts A."/>
            <person name="Saif S."/>
            <person name="Shea T."/>
            <person name="Shenoy N."/>
            <person name="Sisk P."/>
            <person name="Stolte C."/>
            <person name="Sykes S."/>
            <person name="White J."/>
            <person name="Yandava C."/>
            <person name="Wortman J."/>
            <person name="Nusbaum C."/>
            <person name="Birren B."/>
        </authorList>
    </citation>
    <scope>NUCLEOTIDE SEQUENCE [LARGE SCALE GENOMIC DNA]</scope>
    <source>
        <strain evidence="2 3">WAL-19142</strain>
    </source>
</reference>
<dbReference type="InterPro" id="IPR002192">
    <property type="entry name" value="PPDK_AMP/ATP-bd"/>
</dbReference>
<organism evidence="2 3">
    <name type="scientific">[Clostridium] citroniae WAL-19142</name>
    <dbReference type="NCBI Taxonomy" id="742734"/>
    <lineage>
        <taxon>Bacteria</taxon>
        <taxon>Bacillati</taxon>
        <taxon>Bacillota</taxon>
        <taxon>Clostridia</taxon>
        <taxon>Lachnospirales</taxon>
        <taxon>Lachnospiraceae</taxon>
        <taxon>Enterocloster</taxon>
    </lineage>
</organism>
<feature type="domain" description="Pyruvate phosphate dikinase AMP/ATP-binding" evidence="1">
    <location>
        <begin position="57"/>
        <end position="428"/>
    </location>
</feature>
<dbReference type="Gene3D" id="3.30.1490.20">
    <property type="entry name" value="ATP-grasp fold, A domain"/>
    <property type="match status" value="1"/>
</dbReference>
<comment type="caution">
    <text evidence="2">The sequence shown here is derived from an EMBL/GenBank/DDBJ whole genome shotgun (WGS) entry which is preliminary data.</text>
</comment>
<dbReference type="Pfam" id="PF01326">
    <property type="entry name" value="PPDK_N"/>
    <property type="match status" value="1"/>
</dbReference>